<dbReference type="Gene3D" id="2.60.40.10">
    <property type="entry name" value="Immunoglobulins"/>
    <property type="match status" value="1"/>
</dbReference>
<dbReference type="InterPro" id="IPR003961">
    <property type="entry name" value="FN3_dom"/>
</dbReference>
<evidence type="ECO:0000256" key="5">
    <source>
        <dbReference type="ARBA" id="ARBA00022989"/>
    </source>
</evidence>
<evidence type="ECO:0000256" key="10">
    <source>
        <dbReference type="SAM" id="Phobius"/>
    </source>
</evidence>
<comment type="subcellular location">
    <subcellularLocation>
        <location evidence="1">Membrane</location>
        <topology evidence="1">Single-pass membrane protein</topology>
    </subcellularLocation>
</comment>
<dbReference type="PROSITE" id="PS50853">
    <property type="entry name" value="FN3"/>
    <property type="match status" value="1"/>
</dbReference>
<dbReference type="GO" id="GO:0016020">
    <property type="term" value="C:membrane"/>
    <property type="evidence" value="ECO:0007669"/>
    <property type="project" value="UniProtKB-SubCell"/>
</dbReference>
<keyword evidence="3" id="KW-0732">Signal</keyword>
<comment type="caution">
    <text evidence="12">The sequence shown here is derived from an EMBL/GenBank/DDBJ whole genome shotgun (WGS) entry which is preliminary data.</text>
</comment>
<evidence type="ECO:0000256" key="8">
    <source>
        <dbReference type="ARBA" id="ARBA00023319"/>
    </source>
</evidence>
<organism evidence="12 13">
    <name type="scientific">Nephila pilipes</name>
    <name type="common">Giant wood spider</name>
    <name type="synonym">Nephila maculata</name>
    <dbReference type="NCBI Taxonomy" id="299642"/>
    <lineage>
        <taxon>Eukaryota</taxon>
        <taxon>Metazoa</taxon>
        <taxon>Ecdysozoa</taxon>
        <taxon>Arthropoda</taxon>
        <taxon>Chelicerata</taxon>
        <taxon>Arachnida</taxon>
        <taxon>Araneae</taxon>
        <taxon>Araneomorphae</taxon>
        <taxon>Entelegynae</taxon>
        <taxon>Araneoidea</taxon>
        <taxon>Nephilidae</taxon>
        <taxon>Nephila</taxon>
    </lineage>
</organism>
<dbReference type="CDD" id="cd00063">
    <property type="entry name" value="FN3"/>
    <property type="match status" value="1"/>
</dbReference>
<keyword evidence="8" id="KW-0393">Immunoglobulin domain</keyword>
<evidence type="ECO:0000256" key="3">
    <source>
        <dbReference type="ARBA" id="ARBA00022729"/>
    </source>
</evidence>
<evidence type="ECO:0000256" key="1">
    <source>
        <dbReference type="ARBA" id="ARBA00004167"/>
    </source>
</evidence>
<feature type="domain" description="Fibronectin type-III" evidence="11">
    <location>
        <begin position="2"/>
        <end position="100"/>
    </location>
</feature>
<proteinExistence type="predicted"/>
<protein>
    <submittedName>
        <fullName evidence="12">Down syndrome cell adhesion molecule-like protein Dscam2</fullName>
    </submittedName>
</protein>
<evidence type="ECO:0000256" key="4">
    <source>
        <dbReference type="ARBA" id="ARBA00022889"/>
    </source>
</evidence>
<evidence type="ECO:0000256" key="9">
    <source>
        <dbReference type="SAM" id="MobiDB-lite"/>
    </source>
</evidence>
<dbReference type="SUPFAM" id="SSF49265">
    <property type="entry name" value="Fibronectin type III"/>
    <property type="match status" value="1"/>
</dbReference>
<accession>A0A8X6TUW6</accession>
<dbReference type="OrthoDB" id="6408861at2759"/>
<evidence type="ECO:0000256" key="6">
    <source>
        <dbReference type="ARBA" id="ARBA00023136"/>
    </source>
</evidence>
<name>A0A8X6TUW6_NEPPI</name>
<gene>
    <name evidence="12" type="primary">Dscam2_32</name>
    <name evidence="12" type="ORF">NPIL_579671</name>
</gene>
<keyword evidence="13" id="KW-1185">Reference proteome</keyword>
<keyword evidence="2 10" id="KW-0812">Transmembrane</keyword>
<evidence type="ECO:0000313" key="13">
    <source>
        <dbReference type="Proteomes" id="UP000887013"/>
    </source>
</evidence>
<dbReference type="AlphaFoldDB" id="A0A8X6TUW6"/>
<dbReference type="InterPro" id="IPR036116">
    <property type="entry name" value="FN3_sf"/>
</dbReference>
<sequence>MSPQESAFVQPNSTSVTLNLGAWQSGGCPIRHFTVQYRSKYQNQWTTIPDKLDMPRDTFVVRHLSPDREYVVMVTAHSEAGLTQGEYSFRTLHASQAGPTSSPAFGKRETDLPFYKNVALVIPVVVSSLVLVMVIFIVGVCLRKHSQDRREYEMRKPCGDSMMMSDLGKQVTDKSSKTSHYSCPSGNKGDYAEPYACSDSVPPRQGSDGLFATIKRCPTRPIYMSASYKQGSESGQQMTAHDSTGNLDANNSERWRHQASSGHKPMR</sequence>
<evidence type="ECO:0000313" key="12">
    <source>
        <dbReference type="EMBL" id="GFT46289.1"/>
    </source>
</evidence>
<reference evidence="12" key="1">
    <citation type="submission" date="2020-08" db="EMBL/GenBank/DDBJ databases">
        <title>Multicomponent nature underlies the extraordinary mechanical properties of spider dragline silk.</title>
        <authorList>
            <person name="Kono N."/>
            <person name="Nakamura H."/>
            <person name="Mori M."/>
            <person name="Yoshida Y."/>
            <person name="Ohtoshi R."/>
            <person name="Malay A.D."/>
            <person name="Moran D.A.P."/>
            <person name="Tomita M."/>
            <person name="Numata K."/>
            <person name="Arakawa K."/>
        </authorList>
    </citation>
    <scope>NUCLEOTIDE SEQUENCE</scope>
</reference>
<dbReference type="GO" id="GO:0007155">
    <property type="term" value="P:cell adhesion"/>
    <property type="evidence" value="ECO:0007669"/>
    <property type="project" value="UniProtKB-KW"/>
</dbReference>
<feature type="transmembrane region" description="Helical" evidence="10">
    <location>
        <begin position="118"/>
        <end position="142"/>
    </location>
</feature>
<dbReference type="InterPro" id="IPR056754">
    <property type="entry name" value="DSCAM/DSCAML_C"/>
</dbReference>
<keyword evidence="6 10" id="KW-0472">Membrane</keyword>
<keyword evidence="7" id="KW-1015">Disulfide bond</keyword>
<dbReference type="Proteomes" id="UP000887013">
    <property type="component" value="Unassembled WGS sequence"/>
</dbReference>
<feature type="compositionally biased region" description="Polar residues" evidence="9">
    <location>
        <begin position="228"/>
        <end position="250"/>
    </location>
</feature>
<dbReference type="InterPro" id="IPR013783">
    <property type="entry name" value="Ig-like_fold"/>
</dbReference>
<feature type="region of interest" description="Disordered" evidence="9">
    <location>
        <begin position="228"/>
        <end position="267"/>
    </location>
</feature>
<evidence type="ECO:0000256" key="2">
    <source>
        <dbReference type="ARBA" id="ARBA00022692"/>
    </source>
</evidence>
<evidence type="ECO:0000256" key="7">
    <source>
        <dbReference type="ARBA" id="ARBA00023157"/>
    </source>
</evidence>
<keyword evidence="5 10" id="KW-1133">Transmembrane helix</keyword>
<dbReference type="EMBL" id="BMAW01111105">
    <property type="protein sequence ID" value="GFT46289.1"/>
    <property type="molecule type" value="Genomic_DNA"/>
</dbReference>
<keyword evidence="4" id="KW-0130">Cell adhesion</keyword>
<dbReference type="Pfam" id="PF25059">
    <property type="entry name" value="FN3_DSCAM-DSCAML_C"/>
    <property type="match status" value="1"/>
</dbReference>
<evidence type="ECO:0000259" key="11">
    <source>
        <dbReference type="PROSITE" id="PS50853"/>
    </source>
</evidence>